<dbReference type="PANTHER" id="PTHR10044">
    <property type="entry name" value="INHIBITOR OF APOPTOSIS"/>
    <property type="match status" value="1"/>
</dbReference>
<keyword evidence="10" id="KW-1185">Reference proteome</keyword>
<evidence type="ECO:0000313" key="9">
    <source>
        <dbReference type="EMBL" id="KAK2570647.1"/>
    </source>
</evidence>
<evidence type="ECO:0000256" key="6">
    <source>
        <dbReference type="PROSITE-ProRule" id="PRU00175"/>
    </source>
</evidence>
<dbReference type="CDD" id="cd00022">
    <property type="entry name" value="BIR"/>
    <property type="match status" value="2"/>
</dbReference>
<name>A0AAD9VE37_ACRCE</name>
<dbReference type="Gene3D" id="1.10.8.10">
    <property type="entry name" value="DNA helicase RuvA subunit, C-terminal domain"/>
    <property type="match status" value="1"/>
</dbReference>
<comment type="caution">
    <text evidence="9">The sequence shown here is derived from an EMBL/GenBank/DDBJ whole genome shotgun (WGS) entry which is preliminary data.</text>
</comment>
<feature type="region of interest" description="Disordered" evidence="7">
    <location>
        <begin position="372"/>
        <end position="409"/>
    </location>
</feature>
<accession>A0AAD9VE37</accession>
<comment type="similarity">
    <text evidence="1">Belongs to the IAP family.</text>
</comment>
<dbReference type="FunFam" id="1.10.1170.10:FF:000002">
    <property type="entry name" value="Baculoviral IAP repeat containing 7"/>
    <property type="match status" value="1"/>
</dbReference>
<reference evidence="9" key="1">
    <citation type="journal article" date="2023" name="G3 (Bethesda)">
        <title>Whole genome assembly and annotation of the endangered Caribbean coral Acropora cervicornis.</title>
        <authorList>
            <person name="Selwyn J.D."/>
            <person name="Vollmer S.V."/>
        </authorList>
    </citation>
    <scope>NUCLEOTIDE SEQUENCE</scope>
    <source>
        <strain evidence="9">K2</strain>
    </source>
</reference>
<dbReference type="PROSITE" id="PS50089">
    <property type="entry name" value="ZF_RING_2"/>
    <property type="match status" value="1"/>
</dbReference>
<dbReference type="GO" id="GO:0005737">
    <property type="term" value="C:cytoplasm"/>
    <property type="evidence" value="ECO:0007669"/>
    <property type="project" value="TreeGrafter"/>
</dbReference>
<keyword evidence="2" id="KW-0053">Apoptosis</keyword>
<reference evidence="9" key="2">
    <citation type="journal article" date="2023" name="Science">
        <title>Genomic signatures of disease resistance in endangered staghorn corals.</title>
        <authorList>
            <person name="Vollmer S.V."/>
            <person name="Selwyn J.D."/>
            <person name="Despard B.A."/>
            <person name="Roesel C.L."/>
        </authorList>
    </citation>
    <scope>NUCLEOTIDE SEQUENCE</scope>
    <source>
        <strain evidence="9">K2</strain>
    </source>
</reference>
<feature type="region of interest" description="Disordered" evidence="7">
    <location>
        <begin position="647"/>
        <end position="725"/>
    </location>
</feature>
<proteinExistence type="inferred from homology"/>
<feature type="compositionally biased region" description="Low complexity" evidence="7">
    <location>
        <begin position="770"/>
        <end position="783"/>
    </location>
</feature>
<evidence type="ECO:0000256" key="3">
    <source>
        <dbReference type="ARBA" id="ARBA00022723"/>
    </source>
</evidence>
<keyword evidence="3" id="KW-0479">Metal-binding</keyword>
<dbReference type="Gene3D" id="3.30.40.10">
    <property type="entry name" value="Zinc/RING finger domain, C3HC4 (zinc finger)"/>
    <property type="match status" value="1"/>
</dbReference>
<feature type="compositionally biased region" description="Polar residues" evidence="7">
    <location>
        <begin position="677"/>
        <end position="693"/>
    </location>
</feature>
<organism evidence="9 10">
    <name type="scientific">Acropora cervicornis</name>
    <name type="common">Staghorn coral</name>
    <dbReference type="NCBI Taxonomy" id="6130"/>
    <lineage>
        <taxon>Eukaryota</taxon>
        <taxon>Metazoa</taxon>
        <taxon>Cnidaria</taxon>
        <taxon>Anthozoa</taxon>
        <taxon>Hexacorallia</taxon>
        <taxon>Scleractinia</taxon>
        <taxon>Astrocoeniina</taxon>
        <taxon>Acroporidae</taxon>
        <taxon>Acropora</taxon>
    </lineage>
</organism>
<keyword evidence="5" id="KW-0862">Zinc</keyword>
<feature type="region of interest" description="Disordered" evidence="7">
    <location>
        <begin position="770"/>
        <end position="795"/>
    </location>
</feature>
<gene>
    <name evidence="9" type="ORF">P5673_004331</name>
</gene>
<dbReference type="AlphaFoldDB" id="A0AAD9VE37"/>
<dbReference type="FunFam" id="3.30.40.10:FF:000184">
    <property type="entry name" value="Baculoviral IAP repeat containing 2"/>
    <property type="match status" value="1"/>
</dbReference>
<evidence type="ECO:0000256" key="4">
    <source>
        <dbReference type="ARBA" id="ARBA00022771"/>
    </source>
</evidence>
<evidence type="ECO:0000256" key="2">
    <source>
        <dbReference type="ARBA" id="ARBA00022703"/>
    </source>
</evidence>
<dbReference type="InterPro" id="IPR001370">
    <property type="entry name" value="BIR_rpt"/>
</dbReference>
<dbReference type="Pfam" id="PF00653">
    <property type="entry name" value="BIR"/>
    <property type="match status" value="2"/>
</dbReference>
<dbReference type="SMART" id="SM00238">
    <property type="entry name" value="BIR"/>
    <property type="match status" value="2"/>
</dbReference>
<dbReference type="GO" id="GO:0008270">
    <property type="term" value="F:zinc ion binding"/>
    <property type="evidence" value="ECO:0007669"/>
    <property type="project" value="UniProtKB-KW"/>
</dbReference>
<feature type="compositionally biased region" description="Polar residues" evidence="7">
    <location>
        <begin position="703"/>
        <end position="724"/>
    </location>
</feature>
<feature type="compositionally biased region" description="Polar residues" evidence="7">
    <location>
        <begin position="423"/>
        <end position="436"/>
    </location>
</feature>
<dbReference type="PROSITE" id="PS50143">
    <property type="entry name" value="BIR_REPEAT_2"/>
    <property type="match status" value="2"/>
</dbReference>
<evidence type="ECO:0000256" key="7">
    <source>
        <dbReference type="SAM" id="MobiDB-lite"/>
    </source>
</evidence>
<protein>
    <submittedName>
        <fullName evidence="9">Baculoviral IAP repeat-containing protein 3</fullName>
    </submittedName>
</protein>
<dbReference type="GO" id="GO:0005634">
    <property type="term" value="C:nucleus"/>
    <property type="evidence" value="ECO:0007669"/>
    <property type="project" value="TreeGrafter"/>
</dbReference>
<dbReference type="InterPro" id="IPR001841">
    <property type="entry name" value="Znf_RING"/>
</dbReference>
<feature type="region of interest" description="Disordered" evidence="7">
    <location>
        <begin position="423"/>
        <end position="452"/>
    </location>
</feature>
<evidence type="ECO:0000259" key="8">
    <source>
        <dbReference type="PROSITE" id="PS50089"/>
    </source>
</evidence>
<feature type="compositionally biased region" description="Polar residues" evidence="7">
    <location>
        <begin position="651"/>
        <end position="662"/>
    </location>
</feature>
<evidence type="ECO:0000256" key="1">
    <source>
        <dbReference type="ARBA" id="ARBA00006672"/>
    </source>
</evidence>
<dbReference type="GO" id="GO:0006915">
    <property type="term" value="P:apoptotic process"/>
    <property type="evidence" value="ECO:0007669"/>
    <property type="project" value="UniProtKB-KW"/>
</dbReference>
<dbReference type="PANTHER" id="PTHR10044:SF139">
    <property type="entry name" value="DEATH-ASSOCIATED INHIBITOR OF APOPTOSIS 2"/>
    <property type="match status" value="1"/>
</dbReference>
<feature type="domain" description="RING-type" evidence="8">
    <location>
        <begin position="870"/>
        <end position="905"/>
    </location>
</feature>
<dbReference type="SMART" id="SM00184">
    <property type="entry name" value="RING"/>
    <property type="match status" value="1"/>
</dbReference>
<dbReference type="Gene3D" id="1.10.1170.10">
    <property type="entry name" value="Inhibitor Of Apoptosis Protein (2mihbC-IAP-1), Chain A"/>
    <property type="match status" value="2"/>
</dbReference>
<dbReference type="EMBL" id="JARQWQ010000007">
    <property type="protein sequence ID" value="KAK2570647.1"/>
    <property type="molecule type" value="Genomic_DNA"/>
</dbReference>
<feature type="region of interest" description="Disordered" evidence="7">
    <location>
        <begin position="598"/>
        <end position="630"/>
    </location>
</feature>
<feature type="region of interest" description="Disordered" evidence="7">
    <location>
        <begin position="464"/>
        <end position="490"/>
    </location>
</feature>
<dbReference type="SUPFAM" id="SSF57924">
    <property type="entry name" value="Inhibitor of apoptosis (IAP) repeat"/>
    <property type="match status" value="2"/>
</dbReference>
<dbReference type="InterPro" id="IPR050784">
    <property type="entry name" value="IAP"/>
</dbReference>
<keyword evidence="4 6" id="KW-0863">Zinc-finger</keyword>
<dbReference type="Pfam" id="PF13920">
    <property type="entry name" value="zf-C3HC4_3"/>
    <property type="match status" value="1"/>
</dbReference>
<dbReference type="GO" id="GO:0051726">
    <property type="term" value="P:regulation of cell cycle"/>
    <property type="evidence" value="ECO:0007669"/>
    <property type="project" value="TreeGrafter"/>
</dbReference>
<feature type="compositionally biased region" description="Polar residues" evidence="7">
    <location>
        <begin position="464"/>
        <end position="487"/>
    </location>
</feature>
<evidence type="ECO:0000256" key="5">
    <source>
        <dbReference type="ARBA" id="ARBA00022833"/>
    </source>
</evidence>
<dbReference type="InterPro" id="IPR013083">
    <property type="entry name" value="Znf_RING/FYVE/PHD"/>
</dbReference>
<evidence type="ECO:0000313" key="10">
    <source>
        <dbReference type="Proteomes" id="UP001249851"/>
    </source>
</evidence>
<sequence length="917" mass="104177">MSEEHVDNDLPYLAEEQSDLQNTASFNSFFSEDSRTSDSFNGFDHQDADHIKTVATKDMINHMIEHDSVQKRLDTFSRWPRDNPVEPLELAKAGFYSTGVDDRVVCFKCDLHLRQWKTGDNPWKEHKLFSPLCPFLAECENERGSHFLCNGVDKSKNLQNSSSLDSSKTEEVVFSEGRLGNHRRDDAPGVDLPPPYCDPEGVVYSERQQGFHQGKSERPFYRNPDYSQTGLRDQLSNHAERISPFPAQDFQHVRFQRSNNQRIEREVVDRPIALYQGSRQVHIIGSGTSVYYFNPEDNFCEQSGGQVPLQEMRSGGNLTPLRSQALRNNRFPVMTEQSFAGPREVRPYRSQDPASGRYETYLFGGKEQVVEKPLSSQEESGRYVVHQQQNGYPGKDTEYGRYFEPQHPNAFKEPNIQKQIQFSENVPRENTSSESNTMKRKVSDQNGALQENYQRTQQYPGLRTWESSSAPQPNTSVNSPGQGSQTRRPAPFAAFPVKDPSLQPVQRLVRHEDARHVTSSSDLASQHHRLTTFVDWPHDHPIHPYDLAAAGFYYLGQNDSVKCFKCSISLHNWDPDDTPWGEHMKWSPQCPLVLQRFGSRQRQQKEQLAPRPNAIPQERYPSPQNTPQFQRQEQNRFPIVSGHRLVHPGWSRQQNPPAQAVSNVGRPQDPLVGKQPHQWQTQSIATPQESVHMTNGRPEHSTSESSANQRKQRSCSPRGSTTMELKNERLSEMGFTKQQIDDAIRAQVAATGSNFASHADLVSALLDTQGQQQRNPVNHQQQQPMEPGCRSASPPPPIRIPPNFFISLLEENHNFTGRNCSSAVTSPTTSLVDVTSLRRSFSDPAAQRFSDSGEESLEEKLERMQEERMCKICMDAEVSVVFLPCGHLSCCVGCANGMNSCPMCRRAIHDKRRIYLS</sequence>
<dbReference type="Proteomes" id="UP001249851">
    <property type="component" value="Unassembled WGS sequence"/>
</dbReference>